<accession>A0A376KPF8</accession>
<dbReference type="AlphaFoldDB" id="A0A376KPF8"/>
<dbReference type="Proteomes" id="UP000255460">
    <property type="component" value="Unassembled WGS sequence"/>
</dbReference>
<proteinExistence type="predicted"/>
<protein>
    <submittedName>
        <fullName evidence="1">Tellurite resistance protein TciA</fullName>
    </submittedName>
</protein>
<sequence length="165" mass="17739">MVSVTFSVGCSSRGEAHPLKGKVTMFGIFKKKTRKAITEVKKMENRDAVEATVWGAYSIAYADDTCDAKEIAVLEKTIAALPAFAPFSGEIAQMSANIRARYEASPRSANAQALRELADVAGTAEAVDVLCLCLDIADQDGIGPDEEAQLKKIAQALQLPLEQYL</sequence>
<gene>
    <name evidence="1" type="ORF">NCTC10418_01936</name>
</gene>
<dbReference type="CDD" id="cd07176">
    <property type="entry name" value="terB"/>
    <property type="match status" value="1"/>
</dbReference>
<name>A0A376KPF8_ECOLX</name>
<reference evidence="1 2" key="1">
    <citation type="submission" date="2018-06" db="EMBL/GenBank/DDBJ databases">
        <authorList>
            <consortium name="Pathogen Informatics"/>
            <person name="Doyle S."/>
        </authorList>
    </citation>
    <scope>NUCLEOTIDE SEQUENCE [LARGE SCALE GENOMIC DNA]</scope>
    <source>
        <strain evidence="1 2">NCTC10418</strain>
    </source>
</reference>
<organism evidence="1 2">
    <name type="scientific">Escherichia coli</name>
    <dbReference type="NCBI Taxonomy" id="562"/>
    <lineage>
        <taxon>Bacteria</taxon>
        <taxon>Pseudomonadati</taxon>
        <taxon>Pseudomonadota</taxon>
        <taxon>Gammaproteobacteria</taxon>
        <taxon>Enterobacterales</taxon>
        <taxon>Enterobacteriaceae</taxon>
        <taxon>Escherichia</taxon>
    </lineage>
</organism>
<evidence type="ECO:0000313" key="2">
    <source>
        <dbReference type="Proteomes" id="UP000255460"/>
    </source>
</evidence>
<evidence type="ECO:0000313" key="1">
    <source>
        <dbReference type="EMBL" id="STE84252.1"/>
    </source>
</evidence>
<dbReference type="Gene3D" id="1.10.3680.10">
    <property type="entry name" value="TerB-like"/>
    <property type="match status" value="1"/>
</dbReference>
<dbReference type="InterPro" id="IPR029024">
    <property type="entry name" value="TerB-like"/>
</dbReference>
<dbReference type="EMBL" id="UFZQ01000001">
    <property type="protein sequence ID" value="STE84252.1"/>
    <property type="molecule type" value="Genomic_DNA"/>
</dbReference>
<dbReference type="SUPFAM" id="SSF158682">
    <property type="entry name" value="TerB-like"/>
    <property type="match status" value="1"/>
</dbReference>